<gene>
    <name evidence="1" type="ORF">SLS53_006722</name>
</gene>
<accession>A0AAN9YDP3</accession>
<name>A0AAN9YDP3_9PEZI</name>
<dbReference type="Gene3D" id="2.115.10.20">
    <property type="entry name" value="Glycosyl hydrolase domain, family 43"/>
    <property type="match status" value="1"/>
</dbReference>
<dbReference type="Proteomes" id="UP001320245">
    <property type="component" value="Unassembled WGS sequence"/>
</dbReference>
<dbReference type="EMBL" id="JAJSPL020000031">
    <property type="protein sequence ID" value="KAK7736967.1"/>
    <property type="molecule type" value="Genomic_DNA"/>
</dbReference>
<dbReference type="InterPro" id="IPR023296">
    <property type="entry name" value="Glyco_hydro_beta-prop_sf"/>
</dbReference>
<dbReference type="PANTHER" id="PTHR43301:SF8">
    <property type="entry name" value="ARABINOSIDASE-RELATED"/>
    <property type="match status" value="1"/>
</dbReference>
<dbReference type="PANTHER" id="PTHR43301">
    <property type="entry name" value="ARABINAN ENDO-1,5-ALPHA-L-ARABINOSIDASE"/>
    <property type="match status" value="1"/>
</dbReference>
<protein>
    <submittedName>
        <fullName evidence="1">Uncharacterized protein</fullName>
    </submittedName>
</protein>
<organism evidence="1 2">
    <name type="scientific">Cytospora paraplurivora</name>
    <dbReference type="NCBI Taxonomy" id="2898453"/>
    <lineage>
        <taxon>Eukaryota</taxon>
        <taxon>Fungi</taxon>
        <taxon>Dikarya</taxon>
        <taxon>Ascomycota</taxon>
        <taxon>Pezizomycotina</taxon>
        <taxon>Sordariomycetes</taxon>
        <taxon>Sordariomycetidae</taxon>
        <taxon>Diaporthales</taxon>
        <taxon>Cytosporaceae</taxon>
        <taxon>Cytospora</taxon>
    </lineage>
</organism>
<keyword evidence="2" id="KW-1185">Reference proteome</keyword>
<evidence type="ECO:0000313" key="2">
    <source>
        <dbReference type="Proteomes" id="UP001320245"/>
    </source>
</evidence>
<comment type="caution">
    <text evidence="1">The sequence shown here is derived from an EMBL/GenBank/DDBJ whole genome shotgun (WGS) entry which is preliminary data.</text>
</comment>
<dbReference type="AlphaFoldDB" id="A0AAN9YDP3"/>
<proteinExistence type="predicted"/>
<reference evidence="1 2" key="1">
    <citation type="journal article" date="2023" name="PLoS ONE">
        <title>Cytospora paraplurivora sp. nov. isolated from orchards with fruit tree decline syndrome in Ontario, Canada.</title>
        <authorList>
            <person name="Ilyukhin E."/>
            <person name="Nguyen H.D.T."/>
            <person name="Castle A.J."/>
            <person name="Ellouze W."/>
        </authorList>
    </citation>
    <scope>NUCLEOTIDE SEQUENCE [LARGE SCALE GENOMIC DNA]</scope>
    <source>
        <strain evidence="1 2">FDS-564</strain>
    </source>
</reference>
<dbReference type="SUPFAM" id="SSF75005">
    <property type="entry name" value="Arabinanase/levansucrase/invertase"/>
    <property type="match status" value="1"/>
</dbReference>
<sequence length="185" mass="20475">MIYLSNGNSATNFTFLNDGKPILASTVGTKAVRDVYLTTNANRSEFFILGTVLNIHAHGFSWDQATRTGSRGIVVWKSTDLVNWSESSLRIVEAETAGMAWAPSAVFDPDQDLYCVFWSSRQYADDDTNHTGTVITHDSIRYATTTDLVTFSEPGDYIALADTALIDQEFQYLGTPGSYARFSEK</sequence>
<dbReference type="InterPro" id="IPR050727">
    <property type="entry name" value="GH43_arabinanases"/>
</dbReference>
<evidence type="ECO:0000313" key="1">
    <source>
        <dbReference type="EMBL" id="KAK7736967.1"/>
    </source>
</evidence>